<dbReference type="InterPro" id="IPR000847">
    <property type="entry name" value="LysR_HTH_N"/>
</dbReference>
<evidence type="ECO:0000256" key="3">
    <source>
        <dbReference type="ARBA" id="ARBA00023125"/>
    </source>
</evidence>
<proteinExistence type="inferred from homology"/>
<dbReference type="InterPro" id="IPR005119">
    <property type="entry name" value="LysR_subst-bd"/>
</dbReference>
<keyword evidence="3" id="KW-0238">DNA-binding</keyword>
<evidence type="ECO:0000313" key="7">
    <source>
        <dbReference type="Proteomes" id="UP000664601"/>
    </source>
</evidence>
<dbReference type="Proteomes" id="UP000664601">
    <property type="component" value="Unassembled WGS sequence"/>
</dbReference>
<protein>
    <submittedName>
        <fullName evidence="6">LysR family transcriptional regulator</fullName>
    </submittedName>
</protein>
<evidence type="ECO:0000256" key="4">
    <source>
        <dbReference type="ARBA" id="ARBA00023163"/>
    </source>
</evidence>
<keyword evidence="2" id="KW-0805">Transcription regulation</keyword>
<sequence>MDERDFEVLLALDKTRNITHAAKLLYVSQSSLSKRINAIESELQIKILIRSRKGVYFTPEGEEVLTSIRQVSKELQTMREKLDLSKNIVSGHLKAGISLNFSLFKLPEVLSEYRKQFPHVNMHVITDHSRKLYNQLLEGTIDIAVVRGDYPWKGEKILLDRENICAIKSKNNQGKSFSELPYIGRKTDLAFERELLQWMHENGYSDQSNGLYVDNITTCVEMVKLDGGWAIVPEICLKDFEGDIVPLKFANGEPFVRPTYLMFSDIVLELPQIKAFIDQLRSGPL</sequence>
<comment type="caution">
    <text evidence="6">The sequence shown here is derived from an EMBL/GenBank/DDBJ whole genome shotgun (WGS) entry which is preliminary data.</text>
</comment>
<organism evidence="6 7">
    <name type="scientific">Candidatus Enterococcus moelleringii</name>
    <dbReference type="NCBI Taxonomy" id="2815325"/>
    <lineage>
        <taxon>Bacteria</taxon>
        <taxon>Bacillati</taxon>
        <taxon>Bacillota</taxon>
        <taxon>Bacilli</taxon>
        <taxon>Lactobacillales</taxon>
        <taxon>Enterococcaceae</taxon>
        <taxon>Enterococcus</taxon>
    </lineage>
</organism>
<dbReference type="CDD" id="cd05466">
    <property type="entry name" value="PBP2_LTTR_substrate"/>
    <property type="match status" value="1"/>
</dbReference>
<dbReference type="PANTHER" id="PTHR30126">
    <property type="entry name" value="HTH-TYPE TRANSCRIPTIONAL REGULATOR"/>
    <property type="match status" value="1"/>
</dbReference>
<dbReference type="SUPFAM" id="SSF53850">
    <property type="entry name" value="Periplasmic binding protein-like II"/>
    <property type="match status" value="1"/>
</dbReference>
<accession>A0ABS3L4J4</accession>
<dbReference type="Pfam" id="PF00126">
    <property type="entry name" value="HTH_1"/>
    <property type="match status" value="1"/>
</dbReference>
<evidence type="ECO:0000259" key="5">
    <source>
        <dbReference type="PROSITE" id="PS50931"/>
    </source>
</evidence>
<dbReference type="InterPro" id="IPR036388">
    <property type="entry name" value="WH-like_DNA-bd_sf"/>
</dbReference>
<feature type="domain" description="HTH lysR-type" evidence="5">
    <location>
        <begin position="1"/>
        <end position="58"/>
    </location>
</feature>
<gene>
    <name evidence="6" type="ORF">JZO70_00045</name>
</gene>
<dbReference type="RefSeq" id="WP_207671480.1">
    <property type="nucleotide sequence ID" value="NZ_JAFREM010000001.1"/>
</dbReference>
<dbReference type="Gene3D" id="1.10.10.10">
    <property type="entry name" value="Winged helix-like DNA-binding domain superfamily/Winged helix DNA-binding domain"/>
    <property type="match status" value="1"/>
</dbReference>
<dbReference type="SUPFAM" id="SSF46785">
    <property type="entry name" value="Winged helix' DNA-binding domain"/>
    <property type="match status" value="1"/>
</dbReference>
<comment type="similarity">
    <text evidence="1">Belongs to the LysR transcriptional regulatory family.</text>
</comment>
<dbReference type="InterPro" id="IPR036390">
    <property type="entry name" value="WH_DNA-bd_sf"/>
</dbReference>
<evidence type="ECO:0000256" key="1">
    <source>
        <dbReference type="ARBA" id="ARBA00009437"/>
    </source>
</evidence>
<evidence type="ECO:0000256" key="2">
    <source>
        <dbReference type="ARBA" id="ARBA00023015"/>
    </source>
</evidence>
<name>A0ABS3L4J4_9ENTE</name>
<reference evidence="6 7" key="1">
    <citation type="submission" date="2021-03" db="EMBL/GenBank/DDBJ databases">
        <title>Enterococcal diversity collection.</title>
        <authorList>
            <person name="Gilmore M.S."/>
            <person name="Schwartzman J."/>
            <person name="Van Tyne D."/>
            <person name="Martin M."/>
            <person name="Earl A.M."/>
            <person name="Manson A.L."/>
            <person name="Straub T."/>
            <person name="Salamzade R."/>
            <person name="Saavedra J."/>
            <person name="Lebreton F."/>
            <person name="Prichula J."/>
            <person name="Schaufler K."/>
            <person name="Gaca A."/>
            <person name="Sgardioli B."/>
            <person name="Wagenaar J."/>
            <person name="Strong T."/>
        </authorList>
    </citation>
    <scope>NUCLEOTIDE SEQUENCE [LARGE SCALE GENOMIC DNA]</scope>
    <source>
        <strain evidence="6 7">669A</strain>
    </source>
</reference>
<evidence type="ECO:0000313" key="6">
    <source>
        <dbReference type="EMBL" id="MBO1304532.1"/>
    </source>
</evidence>
<dbReference type="EMBL" id="JAFREM010000001">
    <property type="protein sequence ID" value="MBO1304532.1"/>
    <property type="molecule type" value="Genomic_DNA"/>
</dbReference>
<keyword evidence="7" id="KW-1185">Reference proteome</keyword>
<dbReference type="Pfam" id="PF03466">
    <property type="entry name" value="LysR_substrate"/>
    <property type="match status" value="1"/>
</dbReference>
<dbReference type="PROSITE" id="PS50931">
    <property type="entry name" value="HTH_LYSR"/>
    <property type="match status" value="1"/>
</dbReference>
<dbReference type="PANTHER" id="PTHR30126:SF78">
    <property type="entry name" value="HTH LYSR-TYPE DOMAIN-CONTAINING PROTEIN"/>
    <property type="match status" value="1"/>
</dbReference>
<dbReference type="Gene3D" id="3.40.190.290">
    <property type="match status" value="1"/>
</dbReference>
<keyword evidence="4" id="KW-0804">Transcription</keyword>